<protein>
    <submittedName>
        <fullName evidence="6">LemA family protein</fullName>
    </submittedName>
</protein>
<dbReference type="SUPFAM" id="SSF140478">
    <property type="entry name" value="LemA-like"/>
    <property type="match status" value="1"/>
</dbReference>
<keyword evidence="3" id="KW-0812">Transmembrane</keyword>
<dbReference type="Proteomes" id="UP000320390">
    <property type="component" value="Chromosome"/>
</dbReference>
<comment type="subcellular location">
    <subcellularLocation>
        <location evidence="1">Membrane</location>
        <topology evidence="1">Single-pass membrane protein</topology>
    </subcellularLocation>
</comment>
<accession>A0A518EKC0</accession>
<dbReference type="PANTHER" id="PTHR34478:SF2">
    <property type="entry name" value="MEMBRANE PROTEIN"/>
    <property type="match status" value="1"/>
</dbReference>
<sequence length="198" mass="21815">MGKFLAVILLLVLVVGGIGVASYNGLVSSDEGVSAKWAEIDNQYQRRAELVPQLVETVKGAADFEKSTITEVTEMRAKVGQVRLPEGGPQSQEQMDEFIKSQDALGQSLGRLLMVAENYPQLKATEAFRDLQAQLEGNENRIGVARRDYIDAVQKFNTGVRSFPKNLLASQFGFEAKPQMSFDEAVRDAPKIDFGSDR</sequence>
<evidence type="ECO:0000256" key="3">
    <source>
        <dbReference type="ARBA" id="ARBA00022692"/>
    </source>
</evidence>
<keyword evidence="4" id="KW-1133">Transmembrane helix</keyword>
<dbReference type="AlphaFoldDB" id="A0A518EKC0"/>
<comment type="similarity">
    <text evidence="2">Belongs to the LemA family.</text>
</comment>
<keyword evidence="5" id="KW-0472">Membrane</keyword>
<evidence type="ECO:0000256" key="2">
    <source>
        <dbReference type="ARBA" id="ARBA00008854"/>
    </source>
</evidence>
<evidence type="ECO:0000313" key="6">
    <source>
        <dbReference type="EMBL" id="QDV04539.1"/>
    </source>
</evidence>
<dbReference type="EMBL" id="CP036434">
    <property type="protein sequence ID" value="QDV04539.1"/>
    <property type="molecule type" value="Genomic_DNA"/>
</dbReference>
<gene>
    <name evidence="6" type="ORF">Poly30_00300</name>
</gene>
<proteinExistence type="inferred from homology"/>
<dbReference type="PANTHER" id="PTHR34478">
    <property type="entry name" value="PROTEIN LEMA"/>
    <property type="match status" value="1"/>
</dbReference>
<dbReference type="RefSeq" id="WP_145193990.1">
    <property type="nucleotide sequence ID" value="NZ_CP036434.1"/>
</dbReference>
<dbReference type="OrthoDB" id="9804152at2"/>
<dbReference type="GO" id="GO:0016020">
    <property type="term" value="C:membrane"/>
    <property type="evidence" value="ECO:0007669"/>
    <property type="project" value="UniProtKB-SubCell"/>
</dbReference>
<evidence type="ECO:0000313" key="7">
    <source>
        <dbReference type="Proteomes" id="UP000320390"/>
    </source>
</evidence>
<reference evidence="6 7" key="1">
    <citation type="submission" date="2019-02" db="EMBL/GenBank/DDBJ databases">
        <title>Deep-cultivation of Planctomycetes and their phenomic and genomic characterization uncovers novel biology.</title>
        <authorList>
            <person name="Wiegand S."/>
            <person name="Jogler M."/>
            <person name="Boedeker C."/>
            <person name="Pinto D."/>
            <person name="Vollmers J."/>
            <person name="Rivas-Marin E."/>
            <person name="Kohn T."/>
            <person name="Peeters S.H."/>
            <person name="Heuer A."/>
            <person name="Rast P."/>
            <person name="Oberbeckmann S."/>
            <person name="Bunk B."/>
            <person name="Jeske O."/>
            <person name="Meyerdierks A."/>
            <person name="Storesund J.E."/>
            <person name="Kallscheuer N."/>
            <person name="Luecker S."/>
            <person name="Lage O.M."/>
            <person name="Pohl T."/>
            <person name="Merkel B.J."/>
            <person name="Hornburger P."/>
            <person name="Mueller R.-W."/>
            <person name="Bruemmer F."/>
            <person name="Labrenz M."/>
            <person name="Spormann A.M."/>
            <person name="Op den Camp H."/>
            <person name="Overmann J."/>
            <person name="Amann R."/>
            <person name="Jetten M.S.M."/>
            <person name="Mascher T."/>
            <person name="Medema M.H."/>
            <person name="Devos D.P."/>
            <person name="Kaster A.-K."/>
            <person name="Ovreas L."/>
            <person name="Rohde M."/>
            <person name="Galperin M.Y."/>
            <person name="Jogler C."/>
        </authorList>
    </citation>
    <scope>NUCLEOTIDE SEQUENCE [LARGE SCALE GENOMIC DNA]</scope>
    <source>
        <strain evidence="6 7">Poly30</strain>
    </source>
</reference>
<dbReference type="InterPro" id="IPR007156">
    <property type="entry name" value="MamQ_LemA"/>
</dbReference>
<keyword evidence="7" id="KW-1185">Reference proteome</keyword>
<dbReference type="Gene3D" id="1.20.1440.20">
    <property type="entry name" value="LemA-like domain"/>
    <property type="match status" value="1"/>
</dbReference>
<name>A0A518EKC0_9BACT</name>
<evidence type="ECO:0000256" key="4">
    <source>
        <dbReference type="ARBA" id="ARBA00022989"/>
    </source>
</evidence>
<evidence type="ECO:0000256" key="1">
    <source>
        <dbReference type="ARBA" id="ARBA00004167"/>
    </source>
</evidence>
<dbReference type="InterPro" id="IPR023353">
    <property type="entry name" value="LemA-like_dom_sf"/>
</dbReference>
<dbReference type="Pfam" id="PF04011">
    <property type="entry name" value="LemA"/>
    <property type="match status" value="1"/>
</dbReference>
<organism evidence="6 7">
    <name type="scientific">Saltatorellus ferox</name>
    <dbReference type="NCBI Taxonomy" id="2528018"/>
    <lineage>
        <taxon>Bacteria</taxon>
        <taxon>Pseudomonadati</taxon>
        <taxon>Planctomycetota</taxon>
        <taxon>Planctomycetia</taxon>
        <taxon>Planctomycetia incertae sedis</taxon>
        <taxon>Saltatorellus</taxon>
    </lineage>
</organism>
<evidence type="ECO:0000256" key="5">
    <source>
        <dbReference type="ARBA" id="ARBA00023136"/>
    </source>
</evidence>